<feature type="region of interest" description="Disordered" evidence="4">
    <location>
        <begin position="1"/>
        <end position="26"/>
    </location>
</feature>
<reference evidence="7" key="1">
    <citation type="journal article" date="2019" name="Int. J. Syst. Evol. Microbiol.">
        <title>The Global Catalogue of Microorganisms (GCM) 10K type strain sequencing project: providing services to taxonomists for standard genome sequencing and annotation.</title>
        <authorList>
            <consortium name="The Broad Institute Genomics Platform"/>
            <consortium name="The Broad Institute Genome Sequencing Center for Infectious Disease"/>
            <person name="Wu L."/>
            <person name="Ma J."/>
        </authorList>
    </citation>
    <scope>NUCLEOTIDE SEQUENCE [LARGE SCALE GENOMIC DNA]</scope>
    <source>
        <strain evidence="7">JCM 17939</strain>
    </source>
</reference>
<sequence length="498" mass="53295">MPTSATTLPRHQHHIGGEQVAPESGEYIPSFNPATGRPWYEAAAGNAADVDRAVRAARTAFEDPRWRGLTATRRGRLLRRLGDLIGEHAEDLARCESLDNGKLLREMRGQLAVLPEYFYYFAGIADKVGGEVLHTMDPAIFNYTRREPVGVVGAITPWNSPLLLTSMKLAPALATGNTVVVKPSEHTSASLLRLVALLDEAGFPPGVVNVVTGHGRAAGAALVEHPGIDKVAFTGSTETGRAIAGTAGSRLARVSLELGGKSPNIVFSDADARSAAMGIVAGIFAAAGQTCVAGSRAFLHEDVHDEVLSLVTERAAAIRLGDPLDDATELGPLALREQLEKVRHYVGLGLQEGGKVVLGAAEPEGLGDGWYYQPTIFTETDNTMRICQEEIFGPVLTVMRFRDEEEAVALANATSYGLAAGVWTRDLARAHRMAAAIDAGTVWVNTYRAMSPLSPLGGFKQSGLGKENGPEVIHEYTRVKSVWINTSDEPMADPFVMR</sequence>
<dbReference type="InterPro" id="IPR016162">
    <property type="entry name" value="Ald_DH_N"/>
</dbReference>
<dbReference type="InterPro" id="IPR016161">
    <property type="entry name" value="Ald_DH/histidinol_DH"/>
</dbReference>
<evidence type="ECO:0000256" key="3">
    <source>
        <dbReference type="RuleBase" id="RU003345"/>
    </source>
</evidence>
<dbReference type="Proteomes" id="UP001501442">
    <property type="component" value="Unassembled WGS sequence"/>
</dbReference>
<evidence type="ECO:0000256" key="1">
    <source>
        <dbReference type="ARBA" id="ARBA00023002"/>
    </source>
</evidence>
<dbReference type="InterPro" id="IPR015590">
    <property type="entry name" value="Aldehyde_DH_dom"/>
</dbReference>
<feature type="active site" evidence="2">
    <location>
        <position position="257"/>
    </location>
</feature>
<evidence type="ECO:0000313" key="6">
    <source>
        <dbReference type="EMBL" id="GAA4623394.1"/>
    </source>
</evidence>
<accession>A0ABP8U4B4</accession>
<dbReference type="Gene3D" id="3.40.605.10">
    <property type="entry name" value="Aldehyde Dehydrogenase, Chain A, domain 1"/>
    <property type="match status" value="1"/>
</dbReference>
<comment type="caution">
    <text evidence="6">The sequence shown here is derived from an EMBL/GenBank/DDBJ whole genome shotgun (WGS) entry which is preliminary data.</text>
</comment>
<dbReference type="PROSITE" id="PS00687">
    <property type="entry name" value="ALDEHYDE_DEHYDR_GLU"/>
    <property type="match status" value="1"/>
</dbReference>
<keyword evidence="1 3" id="KW-0560">Oxidoreductase</keyword>
<evidence type="ECO:0000256" key="2">
    <source>
        <dbReference type="PROSITE-ProRule" id="PRU10007"/>
    </source>
</evidence>
<protein>
    <submittedName>
        <fullName evidence="6">Aldehyde dehydrogenase</fullName>
    </submittedName>
</protein>
<organism evidence="6 7">
    <name type="scientific">Actinoallomurus vinaceus</name>
    <dbReference type="NCBI Taxonomy" id="1080074"/>
    <lineage>
        <taxon>Bacteria</taxon>
        <taxon>Bacillati</taxon>
        <taxon>Actinomycetota</taxon>
        <taxon>Actinomycetes</taxon>
        <taxon>Streptosporangiales</taxon>
        <taxon>Thermomonosporaceae</taxon>
        <taxon>Actinoallomurus</taxon>
    </lineage>
</organism>
<evidence type="ECO:0000313" key="7">
    <source>
        <dbReference type="Proteomes" id="UP001501442"/>
    </source>
</evidence>
<dbReference type="EMBL" id="BAABHK010000002">
    <property type="protein sequence ID" value="GAA4623394.1"/>
    <property type="molecule type" value="Genomic_DNA"/>
</dbReference>
<dbReference type="PANTHER" id="PTHR11699">
    <property type="entry name" value="ALDEHYDE DEHYDROGENASE-RELATED"/>
    <property type="match status" value="1"/>
</dbReference>
<dbReference type="SUPFAM" id="SSF53720">
    <property type="entry name" value="ALDH-like"/>
    <property type="match status" value="1"/>
</dbReference>
<keyword evidence="7" id="KW-1185">Reference proteome</keyword>
<dbReference type="RefSeq" id="WP_345430320.1">
    <property type="nucleotide sequence ID" value="NZ_BAABHK010000002.1"/>
</dbReference>
<dbReference type="InterPro" id="IPR016160">
    <property type="entry name" value="Ald_DH_CS_CYS"/>
</dbReference>
<dbReference type="InterPro" id="IPR029510">
    <property type="entry name" value="Ald_DH_CS_GLU"/>
</dbReference>
<proteinExistence type="inferred from homology"/>
<evidence type="ECO:0000256" key="4">
    <source>
        <dbReference type="SAM" id="MobiDB-lite"/>
    </source>
</evidence>
<dbReference type="InterPro" id="IPR016163">
    <property type="entry name" value="Ald_DH_C"/>
</dbReference>
<feature type="domain" description="Aldehyde dehydrogenase" evidence="5">
    <location>
        <begin position="22"/>
        <end position="482"/>
    </location>
</feature>
<dbReference type="Gene3D" id="3.40.309.10">
    <property type="entry name" value="Aldehyde Dehydrogenase, Chain A, domain 2"/>
    <property type="match status" value="1"/>
</dbReference>
<comment type="similarity">
    <text evidence="3">Belongs to the aldehyde dehydrogenase family.</text>
</comment>
<dbReference type="Pfam" id="PF00171">
    <property type="entry name" value="Aldedh"/>
    <property type="match status" value="1"/>
</dbReference>
<dbReference type="PROSITE" id="PS00070">
    <property type="entry name" value="ALDEHYDE_DEHYDR_CYS"/>
    <property type="match status" value="1"/>
</dbReference>
<evidence type="ECO:0000259" key="5">
    <source>
        <dbReference type="Pfam" id="PF00171"/>
    </source>
</evidence>
<dbReference type="CDD" id="cd07114">
    <property type="entry name" value="ALDH_DhaS"/>
    <property type="match status" value="1"/>
</dbReference>
<name>A0ABP8U4B4_9ACTN</name>
<gene>
    <name evidence="6" type="ORF">GCM10023196_019410</name>
</gene>